<dbReference type="Proteomes" id="UP000094626">
    <property type="component" value="Chromosome"/>
</dbReference>
<dbReference type="EMBL" id="CP017075">
    <property type="protein sequence ID" value="AOR76528.1"/>
    <property type="molecule type" value="Genomic_DNA"/>
</dbReference>
<keyword evidence="2" id="KW-1185">Reference proteome</keyword>
<organism evidence="1 2">
    <name type="scientific">Novosphingobium resinovorum</name>
    <dbReference type="NCBI Taxonomy" id="158500"/>
    <lineage>
        <taxon>Bacteria</taxon>
        <taxon>Pseudomonadati</taxon>
        <taxon>Pseudomonadota</taxon>
        <taxon>Alphaproteobacteria</taxon>
        <taxon>Sphingomonadales</taxon>
        <taxon>Sphingomonadaceae</taxon>
        <taxon>Novosphingobium</taxon>
    </lineage>
</organism>
<accession>A0A1D8A333</accession>
<gene>
    <name evidence="1" type="ORF">BES08_07060</name>
</gene>
<name>A0A1D8A333_9SPHN</name>
<protein>
    <submittedName>
        <fullName evidence="1">Uncharacterized protein</fullName>
    </submittedName>
</protein>
<dbReference type="AlphaFoldDB" id="A0A1D8A333"/>
<evidence type="ECO:0000313" key="2">
    <source>
        <dbReference type="Proteomes" id="UP000094626"/>
    </source>
</evidence>
<reference evidence="2" key="1">
    <citation type="journal article" date="2017" name="J. Biotechnol.">
        <title>Complete genome sequence of Novosphingobium resinovorum SA1, a versatile xenobiotic-degrading bacterium capable of utilizing sulfanilic acid.</title>
        <authorList>
            <person name="Hegedus B."/>
            <person name="Kos P.B."/>
            <person name="Balint B."/>
            <person name="Maroti G."/>
            <person name="Gan H.M."/>
            <person name="Perei K."/>
            <person name="Rakhely G."/>
        </authorList>
    </citation>
    <scope>NUCLEOTIDE SEQUENCE [LARGE SCALE GENOMIC DNA]</scope>
    <source>
        <strain evidence="2">SA1</strain>
    </source>
</reference>
<evidence type="ECO:0000313" key="1">
    <source>
        <dbReference type="EMBL" id="AOR76528.1"/>
    </source>
</evidence>
<sequence>MVAPVLPPVSARIPDDQQLAYAIFTADGKKHWDAAPQWMRDLYMRKAAQVTAILKWFET</sequence>
<dbReference type="RefSeq" id="WP_069707939.1">
    <property type="nucleotide sequence ID" value="NZ_CP017075.1"/>
</dbReference>
<proteinExistence type="predicted"/>
<dbReference type="KEGG" id="nre:BES08_07060"/>